<proteinExistence type="predicted"/>
<organism evidence="1 2">
    <name type="scientific">Geobacillus kaustophilus GBlys</name>
    <dbReference type="NCBI Taxonomy" id="1337888"/>
    <lineage>
        <taxon>Bacteria</taxon>
        <taxon>Bacillati</taxon>
        <taxon>Bacillota</taxon>
        <taxon>Bacilli</taxon>
        <taxon>Bacillales</taxon>
        <taxon>Anoxybacillaceae</taxon>
        <taxon>Geobacillus</taxon>
        <taxon>Geobacillus thermoleovorans group</taxon>
    </lineage>
</organism>
<accession>U2WSU0</accession>
<dbReference type="Proteomes" id="UP000016424">
    <property type="component" value="Unassembled WGS sequence"/>
</dbReference>
<comment type="caution">
    <text evidence="1">The sequence shown here is derived from an EMBL/GenBank/DDBJ whole genome shotgun (WGS) entry which is preliminary data.</text>
</comment>
<evidence type="ECO:0000313" key="2">
    <source>
        <dbReference type="Proteomes" id="UP000016424"/>
    </source>
</evidence>
<reference evidence="2" key="1">
    <citation type="journal article" date="2013" name="Genome">
        <title>Draft Genome Sequence of Geobacillus kaustophilus GBlys, a Lysogenic Strain with Bacteriophage phiOH2.</title>
        <authorList>
            <person name="Doi K."/>
            <person name="Mori K."/>
            <person name="Martono H."/>
            <person name="Nagayoshi Y."/>
            <person name="Fujino Y."/>
            <person name="Tashiro K."/>
            <person name="Kuhara S."/>
            <person name="Ohshima T."/>
        </authorList>
    </citation>
    <scope>NUCLEOTIDE SEQUENCE [LARGE SCALE GENOMIC DNA]</scope>
    <source>
        <strain evidence="2">GBlys</strain>
    </source>
</reference>
<name>U2WSU0_GEOKU</name>
<dbReference type="AlphaFoldDB" id="U2WSU0"/>
<sequence length="48" mass="5437">MLFVLAPAFFIFNGWPKLSHLFSRFICCSTPAWAHVQRVGLEVGKKGE</sequence>
<evidence type="ECO:0000313" key="1">
    <source>
        <dbReference type="EMBL" id="GAD13811.1"/>
    </source>
</evidence>
<protein>
    <submittedName>
        <fullName evidence="1">Uncharacterized protein</fullName>
    </submittedName>
</protein>
<gene>
    <name evidence="1" type="ORF">GBL_2028</name>
</gene>
<dbReference type="EMBL" id="BASG01000018">
    <property type="protein sequence ID" value="GAD13811.1"/>
    <property type="molecule type" value="Genomic_DNA"/>
</dbReference>